<sequence length="231" mass="26793">MEDAPLASLSLTHVHYNPADRLSYLCAWLALVPQGLCVVYATLIWSTREIEIIMMFAGQMTCEALNWCLKRYIKEERPREMHGKGYGMPSSHAQFVAFFSLTLSFFLLFRHVPHPTETHTPLTFFQRFALSVLALAAAAAVAISRIYLSYHTPKQVFVGCAAGALFAVFWFLFTTYLRRSGWVEWALETWIFRAFRVRDLVVQEDLVDSGWARWEERRLRKQSFRVQAKNK</sequence>
<proteinExistence type="inferred from homology"/>
<keyword evidence="14" id="KW-1185">Reference proteome</keyword>
<keyword evidence="5 11" id="KW-0378">Hydrolase</keyword>
<feature type="transmembrane region" description="Helical" evidence="11">
    <location>
        <begin position="93"/>
        <end position="112"/>
    </location>
</feature>
<dbReference type="GO" id="GO:0005789">
    <property type="term" value="C:endoplasmic reticulum membrane"/>
    <property type="evidence" value="ECO:0007669"/>
    <property type="project" value="UniProtKB-SubCell"/>
</dbReference>
<evidence type="ECO:0000256" key="9">
    <source>
        <dbReference type="ARBA" id="ARBA00024907"/>
    </source>
</evidence>
<dbReference type="CDD" id="cd03382">
    <property type="entry name" value="PAP2_dolichyldiphosphatase"/>
    <property type="match status" value="1"/>
</dbReference>
<dbReference type="STRING" id="1448308.A0A2T2P061"/>
<accession>A0A2T2P061</accession>
<evidence type="ECO:0000313" key="14">
    <source>
        <dbReference type="Proteomes" id="UP000240883"/>
    </source>
</evidence>
<feature type="transmembrane region" description="Helical" evidence="11">
    <location>
        <begin position="124"/>
        <end position="144"/>
    </location>
</feature>
<evidence type="ECO:0000256" key="7">
    <source>
        <dbReference type="ARBA" id="ARBA00022989"/>
    </source>
</evidence>
<gene>
    <name evidence="13" type="ORF">BS50DRAFT_486533</name>
</gene>
<evidence type="ECO:0000313" key="13">
    <source>
        <dbReference type="EMBL" id="PSN70738.1"/>
    </source>
</evidence>
<comment type="catalytic activity">
    <reaction evidence="10 11">
        <text>a di-trans,poly-cis-dolichyl diphosphate + H2O = a di-trans,poly-cis-dolichyl phosphate + phosphate + H(+)</text>
        <dbReference type="Rhea" id="RHEA:14385"/>
        <dbReference type="Rhea" id="RHEA-COMP:19498"/>
        <dbReference type="Rhea" id="RHEA-COMP:19506"/>
        <dbReference type="ChEBI" id="CHEBI:15377"/>
        <dbReference type="ChEBI" id="CHEBI:15378"/>
        <dbReference type="ChEBI" id="CHEBI:43474"/>
        <dbReference type="ChEBI" id="CHEBI:57497"/>
        <dbReference type="ChEBI" id="CHEBI:57683"/>
        <dbReference type="EC" id="3.6.1.43"/>
    </reaction>
</comment>
<comment type="function">
    <text evidence="9 11">Required for efficient N-glycosylation. Necessary for maintaining optimal levels of dolichol-linked oligosaccharides. Hydrolyzes dolichyl pyrophosphate at a very high rate and dolichyl monophosphate at a much lower rate. Does not act on phosphatidate.</text>
</comment>
<evidence type="ECO:0000256" key="2">
    <source>
        <dbReference type="ARBA" id="ARBA00004922"/>
    </source>
</evidence>
<dbReference type="InterPro" id="IPR000326">
    <property type="entry name" value="PAP2/HPO"/>
</dbReference>
<comment type="subcellular location">
    <subcellularLocation>
        <location evidence="1 11">Endoplasmic reticulum membrane</location>
        <topology evidence="1 11">Multi-pass membrane protein</topology>
    </subcellularLocation>
</comment>
<dbReference type="PANTHER" id="PTHR11247:SF1">
    <property type="entry name" value="DOLICHYLDIPHOSPHATASE 1"/>
    <property type="match status" value="1"/>
</dbReference>
<dbReference type="EMBL" id="KZ678131">
    <property type="protein sequence ID" value="PSN70738.1"/>
    <property type="molecule type" value="Genomic_DNA"/>
</dbReference>
<organism evidence="13 14">
    <name type="scientific">Corynespora cassiicola Philippines</name>
    <dbReference type="NCBI Taxonomy" id="1448308"/>
    <lineage>
        <taxon>Eukaryota</taxon>
        <taxon>Fungi</taxon>
        <taxon>Dikarya</taxon>
        <taxon>Ascomycota</taxon>
        <taxon>Pezizomycotina</taxon>
        <taxon>Dothideomycetes</taxon>
        <taxon>Pleosporomycetidae</taxon>
        <taxon>Pleosporales</taxon>
        <taxon>Corynesporascaceae</taxon>
        <taxon>Corynespora</taxon>
    </lineage>
</organism>
<protein>
    <recommendedName>
        <fullName evidence="11">Dolichyldiphosphatase</fullName>
        <ecNumber evidence="11">3.6.1.43</ecNumber>
    </recommendedName>
</protein>
<evidence type="ECO:0000256" key="4">
    <source>
        <dbReference type="ARBA" id="ARBA00022692"/>
    </source>
</evidence>
<dbReference type="GO" id="GO:0006487">
    <property type="term" value="P:protein N-linked glycosylation"/>
    <property type="evidence" value="ECO:0007669"/>
    <property type="project" value="UniProtKB-UniRule"/>
</dbReference>
<evidence type="ECO:0000256" key="10">
    <source>
        <dbReference type="ARBA" id="ARBA00047349"/>
    </source>
</evidence>
<feature type="transmembrane region" description="Helical" evidence="11">
    <location>
        <begin position="22"/>
        <end position="45"/>
    </location>
</feature>
<evidence type="ECO:0000256" key="3">
    <source>
        <dbReference type="ARBA" id="ARBA00005518"/>
    </source>
</evidence>
<reference evidence="13 14" key="1">
    <citation type="journal article" date="2018" name="Front. Microbiol.">
        <title>Genome-Wide Analysis of Corynespora cassiicola Leaf Fall Disease Putative Effectors.</title>
        <authorList>
            <person name="Lopez D."/>
            <person name="Ribeiro S."/>
            <person name="Label P."/>
            <person name="Fumanal B."/>
            <person name="Venisse J.S."/>
            <person name="Kohler A."/>
            <person name="de Oliveira R.R."/>
            <person name="Labutti K."/>
            <person name="Lipzen A."/>
            <person name="Lail K."/>
            <person name="Bauer D."/>
            <person name="Ohm R.A."/>
            <person name="Barry K.W."/>
            <person name="Spatafora J."/>
            <person name="Grigoriev I.V."/>
            <person name="Martin F.M."/>
            <person name="Pujade-Renaud V."/>
        </authorList>
    </citation>
    <scope>NUCLEOTIDE SEQUENCE [LARGE SCALE GENOMIC DNA]</scope>
    <source>
        <strain evidence="13 14">Philippines</strain>
    </source>
</reference>
<evidence type="ECO:0000256" key="5">
    <source>
        <dbReference type="ARBA" id="ARBA00022801"/>
    </source>
</evidence>
<dbReference type="UniPathway" id="UPA00378"/>
<dbReference type="Pfam" id="PF01569">
    <property type="entry name" value="PAP2"/>
    <property type="match status" value="1"/>
</dbReference>
<comment type="similarity">
    <text evidence="3 11">Belongs to the dolichyldiphosphatase family.</text>
</comment>
<dbReference type="InterPro" id="IPR036938">
    <property type="entry name" value="PAP2/HPO_sf"/>
</dbReference>
<dbReference type="Gene3D" id="1.20.144.10">
    <property type="entry name" value="Phosphatidic acid phosphatase type 2/haloperoxidase"/>
    <property type="match status" value="1"/>
</dbReference>
<feature type="domain" description="Phosphatidic acid phosphatase type 2/haloperoxidase" evidence="12">
    <location>
        <begin position="52"/>
        <end position="171"/>
    </location>
</feature>
<dbReference type="FunFam" id="1.20.144.10:FF:000003">
    <property type="entry name" value="Dolichyldiphosphatase 1"/>
    <property type="match status" value="1"/>
</dbReference>
<dbReference type="GO" id="GO:0008610">
    <property type="term" value="P:lipid biosynthetic process"/>
    <property type="evidence" value="ECO:0007669"/>
    <property type="project" value="TreeGrafter"/>
</dbReference>
<keyword evidence="8 11" id="KW-0472">Membrane</keyword>
<dbReference type="SMART" id="SM00014">
    <property type="entry name" value="acidPPc"/>
    <property type="match status" value="1"/>
</dbReference>
<dbReference type="EC" id="3.6.1.43" evidence="11"/>
<dbReference type="SUPFAM" id="SSF48317">
    <property type="entry name" value="Acid phosphatase/Vanadium-dependent haloperoxidase"/>
    <property type="match status" value="1"/>
</dbReference>
<keyword evidence="6 11" id="KW-0256">Endoplasmic reticulum</keyword>
<evidence type="ECO:0000256" key="6">
    <source>
        <dbReference type="ARBA" id="ARBA00022824"/>
    </source>
</evidence>
<dbReference type="GO" id="GO:0047874">
    <property type="term" value="F:dolichyldiphosphatase activity"/>
    <property type="evidence" value="ECO:0007669"/>
    <property type="project" value="UniProtKB-UniRule"/>
</dbReference>
<keyword evidence="7 11" id="KW-1133">Transmembrane helix</keyword>
<evidence type="ECO:0000259" key="12">
    <source>
        <dbReference type="SMART" id="SM00014"/>
    </source>
</evidence>
<name>A0A2T2P061_CORCC</name>
<evidence type="ECO:0000256" key="8">
    <source>
        <dbReference type="ARBA" id="ARBA00023136"/>
    </source>
</evidence>
<dbReference type="InterPro" id="IPR039667">
    <property type="entry name" value="Dolichyldiphosphatase_PAP2"/>
</dbReference>
<evidence type="ECO:0000256" key="11">
    <source>
        <dbReference type="RuleBase" id="RU367078"/>
    </source>
</evidence>
<dbReference type="AlphaFoldDB" id="A0A2T2P061"/>
<comment type="pathway">
    <text evidence="2 11">Protein modification; protein glycosylation.</text>
</comment>
<dbReference type="Proteomes" id="UP000240883">
    <property type="component" value="Unassembled WGS sequence"/>
</dbReference>
<dbReference type="OrthoDB" id="302705at2759"/>
<evidence type="ECO:0000256" key="1">
    <source>
        <dbReference type="ARBA" id="ARBA00004477"/>
    </source>
</evidence>
<dbReference type="PANTHER" id="PTHR11247">
    <property type="entry name" value="PALMITOYL-PROTEIN THIOESTERASE/DOLICHYLDIPHOSPHATASE 1"/>
    <property type="match status" value="1"/>
</dbReference>
<keyword evidence="4 11" id="KW-0812">Transmembrane</keyword>
<feature type="transmembrane region" description="Helical" evidence="11">
    <location>
        <begin position="156"/>
        <end position="177"/>
    </location>
</feature>